<dbReference type="GO" id="GO:0016020">
    <property type="term" value="C:membrane"/>
    <property type="evidence" value="ECO:0007669"/>
    <property type="project" value="TreeGrafter"/>
</dbReference>
<evidence type="ECO:0000256" key="1">
    <source>
        <dbReference type="SAM" id="MobiDB-lite"/>
    </source>
</evidence>
<dbReference type="Proteomes" id="UP001149165">
    <property type="component" value="Unassembled WGS sequence"/>
</dbReference>
<accession>A0A9W9FBK1</accession>
<name>A0A9W9FBK1_9EURO</name>
<dbReference type="GO" id="GO:0017000">
    <property type="term" value="P:antibiotic biosynthetic process"/>
    <property type="evidence" value="ECO:0007669"/>
    <property type="project" value="UniProtKB-ARBA"/>
</dbReference>
<reference evidence="3" key="1">
    <citation type="submission" date="2022-11" db="EMBL/GenBank/DDBJ databases">
        <authorList>
            <person name="Petersen C."/>
        </authorList>
    </citation>
    <scope>NUCLEOTIDE SEQUENCE</scope>
    <source>
        <strain evidence="3">IBT 30069</strain>
    </source>
</reference>
<sequence>MVQIGTHRLYASVSGPPRTPPDPLIVILNGAGDVASSYTALSRLVAPSTRILLYDRSGLGRSDPDPAPDLDPNPKGSPATTAAKELHSLLCRTHLLPPLVLVAHSYGGIIAREYLHLYPSEVAGIVLADSSTERQSDCLQLPLPTASISAVQGDLKFAQVTGLRAETVLSRDEWRVRAIDIARGAEVAQVEANALVVVCNTLARKRQLESQAMGSRPLSVIRCNGVRDYERIYHAGVEVGNGTVEQQEEFRALLARWKRFDGDLHEEQLRLSSNSHFVHLPDCGHNIHILRPDVVAEEIDWVLKQIKLKPQDTYRL</sequence>
<dbReference type="Pfam" id="PF12697">
    <property type="entry name" value="Abhydrolase_6"/>
    <property type="match status" value="1"/>
</dbReference>
<dbReference type="PANTHER" id="PTHR43798">
    <property type="entry name" value="MONOACYLGLYCEROL LIPASE"/>
    <property type="match status" value="1"/>
</dbReference>
<evidence type="ECO:0000313" key="3">
    <source>
        <dbReference type="EMBL" id="KAJ5097164.1"/>
    </source>
</evidence>
<evidence type="ECO:0000313" key="4">
    <source>
        <dbReference type="Proteomes" id="UP001149165"/>
    </source>
</evidence>
<evidence type="ECO:0000259" key="2">
    <source>
        <dbReference type="Pfam" id="PF12697"/>
    </source>
</evidence>
<feature type="region of interest" description="Disordered" evidence="1">
    <location>
        <begin position="56"/>
        <end position="79"/>
    </location>
</feature>
<dbReference type="EMBL" id="JAPQKH010000005">
    <property type="protein sequence ID" value="KAJ5097164.1"/>
    <property type="molecule type" value="Genomic_DNA"/>
</dbReference>
<dbReference type="PANTHER" id="PTHR43798:SF33">
    <property type="entry name" value="HYDROLASE, PUTATIVE (AFU_ORTHOLOGUE AFUA_2G14860)-RELATED"/>
    <property type="match status" value="1"/>
</dbReference>
<gene>
    <name evidence="3" type="ORF">N7456_007885</name>
</gene>
<dbReference type="Gene3D" id="3.40.50.1820">
    <property type="entry name" value="alpha/beta hydrolase"/>
    <property type="match status" value="1"/>
</dbReference>
<dbReference type="InterPro" id="IPR000073">
    <property type="entry name" value="AB_hydrolase_1"/>
</dbReference>
<dbReference type="GO" id="GO:0072330">
    <property type="term" value="P:monocarboxylic acid biosynthetic process"/>
    <property type="evidence" value="ECO:0007669"/>
    <property type="project" value="UniProtKB-ARBA"/>
</dbReference>
<feature type="domain" description="AB hydrolase-1" evidence="2">
    <location>
        <begin position="25"/>
        <end position="297"/>
    </location>
</feature>
<organism evidence="3 4">
    <name type="scientific">Penicillium angulare</name>
    <dbReference type="NCBI Taxonomy" id="116970"/>
    <lineage>
        <taxon>Eukaryota</taxon>
        <taxon>Fungi</taxon>
        <taxon>Dikarya</taxon>
        <taxon>Ascomycota</taxon>
        <taxon>Pezizomycotina</taxon>
        <taxon>Eurotiomycetes</taxon>
        <taxon>Eurotiomycetidae</taxon>
        <taxon>Eurotiales</taxon>
        <taxon>Aspergillaceae</taxon>
        <taxon>Penicillium</taxon>
    </lineage>
</organism>
<proteinExistence type="predicted"/>
<dbReference type="InterPro" id="IPR029058">
    <property type="entry name" value="AB_hydrolase_fold"/>
</dbReference>
<comment type="caution">
    <text evidence="3">The sequence shown here is derived from an EMBL/GenBank/DDBJ whole genome shotgun (WGS) entry which is preliminary data.</text>
</comment>
<protein>
    <recommendedName>
        <fullName evidence="2">AB hydrolase-1 domain-containing protein</fullName>
    </recommendedName>
</protein>
<dbReference type="SUPFAM" id="SSF53474">
    <property type="entry name" value="alpha/beta-Hydrolases"/>
    <property type="match status" value="1"/>
</dbReference>
<reference evidence="3" key="2">
    <citation type="journal article" date="2023" name="IMA Fungus">
        <title>Comparative genomic study of the Penicillium genus elucidates a diverse pangenome and 15 lateral gene transfer events.</title>
        <authorList>
            <person name="Petersen C."/>
            <person name="Sorensen T."/>
            <person name="Nielsen M.R."/>
            <person name="Sondergaard T.E."/>
            <person name="Sorensen J.L."/>
            <person name="Fitzpatrick D.A."/>
            <person name="Frisvad J.C."/>
            <person name="Nielsen K.L."/>
        </authorList>
    </citation>
    <scope>NUCLEOTIDE SEQUENCE</scope>
    <source>
        <strain evidence="3">IBT 30069</strain>
    </source>
</reference>
<dbReference type="AlphaFoldDB" id="A0A9W9FBK1"/>
<dbReference type="InterPro" id="IPR050266">
    <property type="entry name" value="AB_hydrolase_sf"/>
</dbReference>
<keyword evidence="4" id="KW-1185">Reference proteome</keyword>
<dbReference type="OrthoDB" id="294702at2759"/>